<organism evidence="15 16">
    <name type="scientific">Candida albicans (strain SC5314 / ATCC MYA-2876)</name>
    <name type="common">Yeast</name>
    <dbReference type="NCBI Taxonomy" id="237561"/>
    <lineage>
        <taxon>Eukaryota</taxon>
        <taxon>Fungi</taxon>
        <taxon>Dikarya</taxon>
        <taxon>Ascomycota</taxon>
        <taxon>Saccharomycotina</taxon>
        <taxon>Pichiomycetes</taxon>
        <taxon>Debaryomycetaceae</taxon>
        <taxon>Candida/Lodderomyces clade</taxon>
        <taxon>Candida</taxon>
    </lineage>
</organism>
<dbReference type="FunCoup" id="A0A1D8PQ66">
    <property type="interactions" value="363"/>
</dbReference>
<dbReference type="eggNOG" id="KOG2495">
    <property type="taxonomic scope" value="Eukaryota"/>
</dbReference>
<keyword evidence="9" id="KW-0496">Mitochondrion</keyword>
<name>A0A1D8PQ66_CANAL</name>
<keyword evidence="16" id="KW-1185">Reference proteome</keyword>
<evidence type="ECO:0000256" key="5">
    <source>
        <dbReference type="ARBA" id="ARBA00022827"/>
    </source>
</evidence>
<comment type="subcellular location">
    <subcellularLocation>
        <location evidence="1">Mitochondrion</location>
    </subcellularLocation>
</comment>
<protein>
    <recommendedName>
        <fullName evidence="3">NADH:ubiquinone reductase (non-electrogenic)</fullName>
        <ecNumber evidence="3">1.6.5.9</ecNumber>
    </recommendedName>
</protein>
<evidence type="ECO:0000256" key="4">
    <source>
        <dbReference type="ARBA" id="ARBA00022630"/>
    </source>
</evidence>
<dbReference type="EC" id="1.6.5.9" evidence="3"/>
<keyword evidence="6" id="KW-0809">Transit peptide</keyword>
<reference evidence="15 16" key="2">
    <citation type="journal article" date="2007" name="Genome Biol.">
        <title>Assembly of the Candida albicans genome into sixteen supercontigs aligned on the eight chromosomes.</title>
        <authorList>
            <person name="van het Hoog M."/>
            <person name="Rast T.J."/>
            <person name="Martchenko M."/>
            <person name="Grindle S."/>
            <person name="Dignard D."/>
            <person name="Hogues H."/>
            <person name="Cuomo C."/>
            <person name="Berriman M."/>
            <person name="Scherer S."/>
            <person name="Magee B.B."/>
            <person name="Whiteway M."/>
            <person name="Chibana H."/>
            <person name="Nantel A."/>
            <person name="Magee P.T."/>
        </authorList>
    </citation>
    <scope>GENOME REANNOTATION</scope>
    <source>
        <strain evidence="16">SC5314 / ATCC MYA-2876</strain>
    </source>
</reference>
<feature type="domain" description="External alternative NADH-ubiquinone oxidoreductase-like C-terminal" evidence="13">
    <location>
        <begin position="553"/>
        <end position="618"/>
    </location>
</feature>
<dbReference type="InParanoid" id="A0A1D8PQ66"/>
<dbReference type="InterPro" id="IPR045024">
    <property type="entry name" value="NDH-2"/>
</dbReference>
<comment type="catalytic activity">
    <reaction evidence="10">
        <text>a quinone + NADH + H(+) = a quinol + NAD(+)</text>
        <dbReference type="Rhea" id="RHEA:46160"/>
        <dbReference type="ChEBI" id="CHEBI:15378"/>
        <dbReference type="ChEBI" id="CHEBI:24646"/>
        <dbReference type="ChEBI" id="CHEBI:57540"/>
        <dbReference type="ChEBI" id="CHEBI:57945"/>
        <dbReference type="ChEBI" id="CHEBI:132124"/>
        <dbReference type="EC" id="1.6.5.9"/>
    </reaction>
</comment>
<dbReference type="GO" id="GO:0005739">
    <property type="term" value="C:mitochondrion"/>
    <property type="evidence" value="ECO:0007669"/>
    <property type="project" value="UniProtKB-SubCell"/>
</dbReference>
<evidence type="ECO:0000256" key="6">
    <source>
        <dbReference type="ARBA" id="ARBA00022946"/>
    </source>
</evidence>
<keyword evidence="5" id="KW-0274">FAD</keyword>
<evidence type="ECO:0000313" key="14">
    <source>
        <dbReference type="CGD" id="CAL0000180384"/>
    </source>
</evidence>
<dbReference type="InterPro" id="IPR036188">
    <property type="entry name" value="FAD/NAD-bd_sf"/>
</dbReference>
<dbReference type="Pfam" id="PF07992">
    <property type="entry name" value="Pyr_redox_2"/>
    <property type="match status" value="1"/>
</dbReference>
<evidence type="ECO:0000256" key="3">
    <source>
        <dbReference type="ARBA" id="ARBA00012637"/>
    </source>
</evidence>
<dbReference type="FunFam" id="3.50.50.100:FF:000007">
    <property type="entry name" value="Rotenone-insensitive NADH-ubiquinone oxidoreductase, mitochondrial"/>
    <property type="match status" value="1"/>
</dbReference>
<evidence type="ECO:0000256" key="8">
    <source>
        <dbReference type="ARBA" id="ARBA00023027"/>
    </source>
</evidence>
<dbReference type="GeneID" id="3640255"/>
<dbReference type="Proteomes" id="UP000000559">
    <property type="component" value="Chromosome 6"/>
</dbReference>
<keyword evidence="7" id="KW-0560">Oxidoreductase</keyword>
<dbReference type="Gene3D" id="3.50.50.100">
    <property type="match status" value="1"/>
</dbReference>
<evidence type="ECO:0000256" key="11">
    <source>
        <dbReference type="ARBA" id="ARBA00049010"/>
    </source>
</evidence>
<dbReference type="STRING" id="237561.A0A1D8PQ66"/>
<evidence type="ECO:0000259" key="13">
    <source>
        <dbReference type="Pfam" id="PF22366"/>
    </source>
</evidence>
<dbReference type="GO" id="GO:0019646">
    <property type="term" value="P:aerobic electron transport chain"/>
    <property type="evidence" value="ECO:0000318"/>
    <property type="project" value="GO_Central"/>
</dbReference>
<dbReference type="PANTHER" id="PTHR43706">
    <property type="entry name" value="NADH DEHYDROGENASE"/>
    <property type="match status" value="1"/>
</dbReference>
<dbReference type="SMR" id="A0A1D8PQ66"/>
<evidence type="ECO:0000313" key="15">
    <source>
        <dbReference type="EMBL" id="AOW30278.1"/>
    </source>
</evidence>
<dbReference type="SUPFAM" id="SSF51905">
    <property type="entry name" value="FAD/NAD(P)-binding domain"/>
    <property type="match status" value="2"/>
</dbReference>
<comment type="similarity">
    <text evidence="2">Belongs to the NADH dehydrogenase family.</text>
</comment>
<reference evidence="15 16" key="3">
    <citation type="journal article" date="2013" name="Genome Biol.">
        <title>Assembly of a phased diploid Candida albicans genome facilitates allele-specific measurements and provides a simple model for repeat and indel structure.</title>
        <authorList>
            <person name="Muzzey D."/>
            <person name="Schwartz K."/>
            <person name="Weissman J.S."/>
            <person name="Sherlock G."/>
        </authorList>
    </citation>
    <scope>NUCLEOTIDE SEQUENCE [LARGE SCALE GENOMIC DNA]</scope>
    <source>
        <strain evidence="16">SC5314 / ATCC MYA-2876</strain>
    </source>
</reference>
<dbReference type="PRINTS" id="PR00368">
    <property type="entry name" value="FADPNR"/>
</dbReference>
<dbReference type="GO" id="GO:0050136">
    <property type="term" value="F:NADH dehydrogenase (quinone) (non-electrogenic) activity"/>
    <property type="evidence" value="ECO:0007669"/>
    <property type="project" value="UniProtKB-EC"/>
</dbReference>
<evidence type="ECO:0000256" key="7">
    <source>
        <dbReference type="ARBA" id="ARBA00023002"/>
    </source>
</evidence>
<gene>
    <name evidence="14 15" type="primary">YMX6</name>
    <name evidence="15" type="ordered locus">CAALFM_C603480WA</name>
    <name evidence="14" type="ordered locus">orf19.13136</name>
</gene>
<dbReference type="VEuPathDB" id="FungiDB:C6_03480W_A"/>
<dbReference type="Pfam" id="PF22366">
    <property type="entry name" value="NDH2_C"/>
    <property type="match status" value="1"/>
</dbReference>
<dbReference type="InterPro" id="IPR023753">
    <property type="entry name" value="FAD/NAD-binding_dom"/>
</dbReference>
<evidence type="ECO:0000256" key="10">
    <source>
        <dbReference type="ARBA" id="ARBA00047599"/>
    </source>
</evidence>
<evidence type="ECO:0000259" key="12">
    <source>
        <dbReference type="Pfam" id="PF07992"/>
    </source>
</evidence>
<dbReference type="EMBL" id="CP017628">
    <property type="protein sequence ID" value="AOW30278.1"/>
    <property type="molecule type" value="Genomic_DNA"/>
</dbReference>
<evidence type="ECO:0000256" key="9">
    <source>
        <dbReference type="ARBA" id="ARBA00023128"/>
    </source>
</evidence>
<evidence type="ECO:0000313" key="16">
    <source>
        <dbReference type="Proteomes" id="UP000000559"/>
    </source>
</evidence>
<evidence type="ECO:0000256" key="2">
    <source>
        <dbReference type="ARBA" id="ARBA00005272"/>
    </source>
</evidence>
<dbReference type="OrthoDB" id="3244603at2759"/>
<dbReference type="InterPro" id="IPR054585">
    <property type="entry name" value="NDH2-like_C"/>
</dbReference>
<comment type="catalytic activity">
    <reaction evidence="11">
        <text>a ubiquinone + NADH + H(+) = a ubiquinol + NAD(+)</text>
        <dbReference type="Rhea" id="RHEA:23152"/>
        <dbReference type="Rhea" id="RHEA-COMP:9565"/>
        <dbReference type="Rhea" id="RHEA-COMP:9566"/>
        <dbReference type="ChEBI" id="CHEBI:15378"/>
        <dbReference type="ChEBI" id="CHEBI:16389"/>
        <dbReference type="ChEBI" id="CHEBI:17976"/>
        <dbReference type="ChEBI" id="CHEBI:57540"/>
        <dbReference type="ChEBI" id="CHEBI:57945"/>
    </reaction>
</comment>
<proteinExistence type="inferred from homology"/>
<dbReference type="AlphaFoldDB" id="A0A1D8PQ66"/>
<reference evidence="15 16" key="1">
    <citation type="journal article" date="2004" name="Proc. Natl. Acad. Sci. U.S.A.">
        <title>The diploid genome sequence of Candida albicans.</title>
        <authorList>
            <person name="Jones T."/>
            <person name="Federspiel N.A."/>
            <person name="Chibana H."/>
            <person name="Dungan J."/>
            <person name="Kalman S."/>
            <person name="Magee B.B."/>
            <person name="Newport G."/>
            <person name="Thorstenson Y.R."/>
            <person name="Agabian N."/>
            <person name="Magee P.T."/>
            <person name="Davis R.W."/>
            <person name="Scherer S."/>
        </authorList>
    </citation>
    <scope>NUCLEOTIDE SEQUENCE [LARGE SCALE GENOMIC DNA]</scope>
    <source>
        <strain evidence="16">SC5314 / ATCC MYA-2876</strain>
    </source>
</reference>
<dbReference type="RefSeq" id="XP_718052.2">
    <property type="nucleotide sequence ID" value="XM_712959.2"/>
</dbReference>
<evidence type="ECO:0000256" key="1">
    <source>
        <dbReference type="ARBA" id="ARBA00004173"/>
    </source>
</evidence>
<keyword evidence="8" id="KW-0520">NAD</keyword>
<feature type="domain" description="FAD/NAD(P)-binding" evidence="12">
    <location>
        <begin position="154"/>
        <end position="505"/>
    </location>
</feature>
<dbReference type="PANTHER" id="PTHR43706:SF47">
    <property type="entry name" value="EXTERNAL NADH-UBIQUINONE OXIDOREDUCTASE 1, MITOCHONDRIAL-RELATED"/>
    <property type="match status" value="1"/>
</dbReference>
<dbReference type="KEGG" id="cal:CAALFM_C603480WA"/>
<accession>A0A1D8PQ66</accession>
<dbReference type="CGD" id="CAL0000180384">
    <property type="gene designation" value="YMX6"/>
</dbReference>
<dbReference type="GO" id="GO:0003955">
    <property type="term" value="F:NAD(P)H dehydrogenase (quinone) activity"/>
    <property type="evidence" value="ECO:0000318"/>
    <property type="project" value="GO_Central"/>
</dbReference>
<keyword evidence="4" id="KW-0285">Flavoprotein</keyword>
<sequence>MRSAIKPIIIRNLGWRTHAQTHFHTLVGFRFCYIRWAYFEFQLLLFDFLLPSKGPQNLNIINTDYKKKSFLSTSFSLLLSYRRITFSNKKNTMSSKTVPRFPIIRKFFKYTLSGVALTVVGGTSFIAYKVYQESQPVDQIKQSPYFPNGQPKKSIVILGSGWGAVSLLKNIDTSLYNVSVVSPRNYFLFTPLLPSVPTGTVDMRSIIEPIRSMIRRCRGEVNYYEAEAIGIDPVNNKLTIQQSTTVHSGHSGDDTSSNDPKIHQEHKMEHITTELNYDYLVVGVGAQPSTFGIPGVAEHSTFVKEVRDSIKIKKKIIDLIEAANLLPVGDPDRKRLLHIVVCGGGPTGVEAAGEIQDYIDQDLKKWMPQIAKDMKVSLVESQPVVLHTFSSELVEYTNHIFKDTNINLVTNSRIVKVDDTHVDVMRKSDKSIDKVPYGMLIWATGNSVRGFTKIIMDKFSEQQTSPRGLLVDDQLKLKGSDNIYALGDCTFTKYAPTAQVAFQQGIYLAHYFEKLQKVEKLRYKIKQDPSISEVYVHRLQRLENSLPKFVYNYRGSLAYIGSEKAVADLAVGSWSNLSSGGNLTFLFWRSAYIMMCLSIKNQVLVCFDWIKVYLFGRDCSRE</sequence>